<dbReference type="EMBL" id="LRBS01000053">
    <property type="protein sequence ID" value="OII76704.1"/>
    <property type="molecule type" value="Genomic_DNA"/>
</dbReference>
<dbReference type="AlphaFoldDB" id="A0A1J4MR86"/>
<gene>
    <name evidence="1" type="ORF">cand_028250</name>
</gene>
<organism evidence="1 2">
    <name type="scientific">Cryptosporidium andersoni</name>
    <dbReference type="NCBI Taxonomy" id="117008"/>
    <lineage>
        <taxon>Eukaryota</taxon>
        <taxon>Sar</taxon>
        <taxon>Alveolata</taxon>
        <taxon>Apicomplexa</taxon>
        <taxon>Conoidasida</taxon>
        <taxon>Coccidia</taxon>
        <taxon>Eucoccidiorida</taxon>
        <taxon>Eimeriorina</taxon>
        <taxon>Cryptosporidiidae</taxon>
        <taxon>Cryptosporidium</taxon>
    </lineage>
</organism>
<keyword evidence="2" id="KW-1185">Reference proteome</keyword>
<evidence type="ECO:0000313" key="1">
    <source>
        <dbReference type="EMBL" id="OII76704.1"/>
    </source>
</evidence>
<dbReference type="GeneID" id="92367009"/>
<dbReference type="VEuPathDB" id="CryptoDB:cand_028250"/>
<dbReference type="OrthoDB" id="341422at2759"/>
<feature type="non-terminal residue" evidence="1">
    <location>
        <position position="622"/>
    </location>
</feature>
<sequence>MDTERAIDDITDGNKQLYSSLGGNSNIDGYLTSGEYYTVASNSPNESLMESMDFDLNIDTDLAVRMNINLNESKFLPSNILERNIQNERIEEELDKEVEVNNSTFGKNESESINNSNEASCSKLVYRTQESNSFTALSTIESNIKNTSNIDINLGIKSQTEKQCRLIFESISATSCSVHAKSSEKAETPIQDKYIYESEPCSKFKADAKSGEELQYPLQTQTIFEVLPRSESNADAKSGEQVKDPIQTQSVFEVLPRTVSNADAKAYEKVNDPIQIQTQFEVFPRSESNADAKFGELNIQTIQSKIVYESTPYNSCVDAKYCSDLEEASMHMACLPERVSINKERDIRSSEYNLKPMREINKNSSNLDIDISLLNKNDLSTNNNPENCIFDDINTLQNDKLVNTQILDKCSLQQSRRHLGNEDENILSPSKYISIDVKSPSEVRTIFDSLSKDLSLYDDKSHSTSLLNSNTMTIFGTLDVGPSIAKTALGERLESSTKVENPEVESTIQTILRNTNKNGQSLNENDTLKYGSSDLCNSKQDIKYNSINVASDKSYRITNIPDKITGIKLDVPIQSKTIFESTPNIKSIADAKAGVELNIPTQSKTIFESVPNIESIADAKAG</sequence>
<dbReference type="RefSeq" id="XP_067068550.1">
    <property type="nucleotide sequence ID" value="XM_067213053.1"/>
</dbReference>
<comment type="caution">
    <text evidence="1">The sequence shown here is derived from an EMBL/GenBank/DDBJ whole genome shotgun (WGS) entry which is preliminary data.</text>
</comment>
<dbReference type="Proteomes" id="UP000186804">
    <property type="component" value="Unassembled WGS sequence"/>
</dbReference>
<reference evidence="1 2" key="1">
    <citation type="submission" date="2016-10" db="EMBL/GenBank/DDBJ databases">
        <title>Reductive evolution of mitochondrial metabolism and differential evolution of invasion-related proteins in Cryptosporidium.</title>
        <authorList>
            <person name="Liu S."/>
            <person name="Roellig D.M."/>
            <person name="Guo Y."/>
            <person name="Li N."/>
            <person name="Frace M.A."/>
            <person name="Tang K."/>
            <person name="Zhang L."/>
            <person name="Feng Y."/>
            <person name="Xiao L."/>
        </authorList>
    </citation>
    <scope>NUCLEOTIDE SEQUENCE [LARGE SCALE GENOMIC DNA]</scope>
    <source>
        <strain evidence="1">30847</strain>
    </source>
</reference>
<proteinExistence type="predicted"/>
<protein>
    <submittedName>
        <fullName evidence="1">Uncharacterized protein</fullName>
    </submittedName>
</protein>
<name>A0A1J4MR86_9CRYT</name>
<accession>A0A1J4MR86</accession>
<evidence type="ECO:0000313" key="2">
    <source>
        <dbReference type="Proteomes" id="UP000186804"/>
    </source>
</evidence>